<dbReference type="AlphaFoldDB" id="A0A934TS97"/>
<name>A0A934TS97_9BURK</name>
<comment type="caution">
    <text evidence="3">The sequence shown here is derived from an EMBL/GenBank/DDBJ whole genome shotgun (WGS) entry which is preliminary data.</text>
</comment>
<feature type="domain" description="VanZ-like" evidence="2">
    <location>
        <begin position="20"/>
        <end position="136"/>
    </location>
</feature>
<feature type="transmembrane region" description="Helical" evidence="1">
    <location>
        <begin position="215"/>
        <end position="239"/>
    </location>
</feature>
<dbReference type="Pfam" id="PF04892">
    <property type="entry name" value="VanZ"/>
    <property type="match status" value="1"/>
</dbReference>
<keyword evidence="1" id="KW-0812">Transmembrane</keyword>
<evidence type="ECO:0000313" key="3">
    <source>
        <dbReference type="EMBL" id="MBK6006010.1"/>
    </source>
</evidence>
<dbReference type="InterPro" id="IPR006976">
    <property type="entry name" value="VanZ-like"/>
</dbReference>
<reference evidence="3" key="1">
    <citation type="journal article" date="2012" name="J. Microbiol. Biotechnol.">
        <title>Ramlibacter ginsenosidimutans sp. nov., with ginsenoside-converting activity.</title>
        <authorList>
            <person name="Wang L."/>
            <person name="An D.S."/>
            <person name="Kim S.G."/>
            <person name="Jin F.X."/>
            <person name="Kim S.C."/>
            <person name="Lee S.T."/>
            <person name="Im W.T."/>
        </authorList>
    </citation>
    <scope>NUCLEOTIDE SEQUENCE</scope>
    <source>
        <strain evidence="3">KACC 17527</strain>
    </source>
</reference>
<reference evidence="3" key="2">
    <citation type="submission" date="2021-01" db="EMBL/GenBank/DDBJ databases">
        <authorList>
            <person name="Kang M."/>
        </authorList>
    </citation>
    <scope>NUCLEOTIDE SEQUENCE</scope>
    <source>
        <strain evidence="3">KACC 17527</strain>
    </source>
</reference>
<protein>
    <submittedName>
        <fullName evidence="3">VanZ family protein</fullName>
    </submittedName>
</protein>
<feature type="transmembrane region" description="Helical" evidence="1">
    <location>
        <begin position="160"/>
        <end position="181"/>
    </location>
</feature>
<feature type="transmembrane region" description="Helical" evidence="1">
    <location>
        <begin position="345"/>
        <end position="363"/>
    </location>
</feature>
<organism evidence="3 4">
    <name type="scientific">Ramlibacter ginsenosidimutans</name>
    <dbReference type="NCBI Taxonomy" id="502333"/>
    <lineage>
        <taxon>Bacteria</taxon>
        <taxon>Pseudomonadati</taxon>
        <taxon>Pseudomonadota</taxon>
        <taxon>Betaproteobacteria</taxon>
        <taxon>Burkholderiales</taxon>
        <taxon>Comamonadaceae</taxon>
        <taxon>Ramlibacter</taxon>
    </lineage>
</organism>
<evidence type="ECO:0000259" key="2">
    <source>
        <dbReference type="Pfam" id="PF04892"/>
    </source>
</evidence>
<evidence type="ECO:0000256" key="1">
    <source>
        <dbReference type="SAM" id="Phobius"/>
    </source>
</evidence>
<feature type="transmembrane region" description="Helical" evidence="1">
    <location>
        <begin position="246"/>
        <end position="268"/>
    </location>
</feature>
<accession>A0A934TS97</accession>
<dbReference type="EMBL" id="JAEPWM010000002">
    <property type="protein sequence ID" value="MBK6006010.1"/>
    <property type="molecule type" value="Genomic_DNA"/>
</dbReference>
<feature type="transmembrane region" description="Helical" evidence="1">
    <location>
        <begin position="7"/>
        <end position="26"/>
    </location>
</feature>
<keyword evidence="4" id="KW-1185">Reference proteome</keyword>
<sequence length="376" mass="41397">MHKTSAWPLAGAYAVLIVYASLYPFTGWRDQEIAPWEFLVAHWPKYWTWFDVVANVLGYIPLGFLLALSFMRRAQVRYFARHPNVAATAIAFLAGTALSLCMETLQNYLPSRVASNVDLGLNAAGTLVGAVLACVLERAGAIAHWSRFRDRWFISEARGALVLLALWPPALLFPAAVPLGLGQVLERLENGLAEWLQATPFLEWMPIREVELQPLVPAAELLCVALGAFIPCLLGYTVLRSVGRRALFAVGTVVLGVAVTALSAALSWGPSHAWAWLSLPVRMGLLFGLLLALLMLAVPRRGCAAMLLIALVVHLSVLNQAPASAYFSDTLQAWEQGRFIRFNGLAQWLGWLWPYAVLVYVLLRVSRPDRTPTMPA</sequence>
<feature type="transmembrane region" description="Helical" evidence="1">
    <location>
        <begin position="274"/>
        <end position="298"/>
    </location>
</feature>
<dbReference type="Proteomes" id="UP000630528">
    <property type="component" value="Unassembled WGS sequence"/>
</dbReference>
<dbReference type="RefSeq" id="WP_201168082.1">
    <property type="nucleotide sequence ID" value="NZ_JAEPWM010000002.1"/>
</dbReference>
<evidence type="ECO:0000313" key="4">
    <source>
        <dbReference type="Proteomes" id="UP000630528"/>
    </source>
</evidence>
<feature type="transmembrane region" description="Helical" evidence="1">
    <location>
        <begin position="46"/>
        <end position="71"/>
    </location>
</feature>
<feature type="transmembrane region" description="Helical" evidence="1">
    <location>
        <begin position="305"/>
        <end position="325"/>
    </location>
</feature>
<keyword evidence="1" id="KW-0472">Membrane</keyword>
<keyword evidence="1" id="KW-1133">Transmembrane helix</keyword>
<feature type="transmembrane region" description="Helical" evidence="1">
    <location>
        <begin position="120"/>
        <end position="139"/>
    </location>
</feature>
<gene>
    <name evidence="3" type="ORF">JJB11_07870</name>
</gene>
<proteinExistence type="predicted"/>
<feature type="transmembrane region" description="Helical" evidence="1">
    <location>
        <begin position="83"/>
        <end position="100"/>
    </location>
</feature>